<reference evidence="5" key="1">
    <citation type="submission" date="2023-05" db="EMBL/GenBank/DDBJ databases">
        <title>[olsenella] sp. nov., isolated from a pig farm feces dump.</title>
        <authorList>
            <person name="Chang Y.-H."/>
        </authorList>
    </citation>
    <scope>NUCLEOTIDE SEQUENCE</scope>
    <source>
        <strain evidence="5">YH-ols2217</strain>
    </source>
</reference>
<name>A0ABT6ZL82_9ACTN</name>
<proteinExistence type="inferred from homology"/>
<dbReference type="Pfam" id="PF13416">
    <property type="entry name" value="SBP_bac_8"/>
    <property type="match status" value="1"/>
</dbReference>
<feature type="signal peptide" evidence="4">
    <location>
        <begin position="1"/>
        <end position="21"/>
    </location>
</feature>
<sequence length="444" mass="47902">MLNRRSFLSAGLGVGAMAALAGCSGSDNATASAAEGSGKVYYLNFKPEQDEQWQELAEIYTKETGTEVTVLTAASGQYETTLKSEMAKTNAPTLFQVNGPVGLASWEQYCYDLDGSDVVNALTSDSYELHGSDDKIKGVAYVVETYGLIANTDLLEKAGYKAEDITSFAELKKVAEDITARKDELGFAAFTSAGMDGSSDWRFKTHLANLPIYYEYQADGIDSTDAIKGTYLDNYRQIWDLYINNATCEPSILSTKTGDDAVADFVTEKAAFYQNGTWAYADVEDLGADKLKMLPIYIGVDGEENQGLCTGSENYWCVNGKASEEDIKATLDFINWCVTSDEGKNAMAGAEGAMPSGADGMGFVIPFEGAPESANPFVEQDAAYTADGKTPVDWCFSTMPSEEWKNGVGSALTTYAANQTDDEWNKVVAAFVDGWATEYAAANN</sequence>
<evidence type="ECO:0000256" key="4">
    <source>
        <dbReference type="SAM" id="SignalP"/>
    </source>
</evidence>
<evidence type="ECO:0000256" key="1">
    <source>
        <dbReference type="ARBA" id="ARBA00008520"/>
    </source>
</evidence>
<comment type="similarity">
    <text evidence="1">Belongs to the bacterial solute-binding protein 1 family.</text>
</comment>
<dbReference type="InterPro" id="IPR006311">
    <property type="entry name" value="TAT_signal"/>
</dbReference>
<organism evidence="5 6">
    <name type="scientific">Kribbibacterium absianum</name>
    <dbReference type="NCBI Taxonomy" id="3044210"/>
    <lineage>
        <taxon>Bacteria</taxon>
        <taxon>Bacillati</taxon>
        <taxon>Actinomycetota</taxon>
        <taxon>Coriobacteriia</taxon>
        <taxon>Coriobacteriales</taxon>
        <taxon>Kribbibacteriaceae</taxon>
        <taxon>Kribbibacterium</taxon>
    </lineage>
</organism>
<dbReference type="InterPro" id="IPR050490">
    <property type="entry name" value="Bact_solute-bd_prot1"/>
</dbReference>
<evidence type="ECO:0000313" key="6">
    <source>
        <dbReference type="Proteomes" id="UP001431693"/>
    </source>
</evidence>
<keyword evidence="3 4" id="KW-0732">Signal</keyword>
<dbReference type="Proteomes" id="UP001431693">
    <property type="component" value="Unassembled WGS sequence"/>
</dbReference>
<dbReference type="RefSeq" id="WP_283712910.1">
    <property type="nucleotide sequence ID" value="NZ_JASJEW010000002.1"/>
</dbReference>
<dbReference type="PROSITE" id="PS51257">
    <property type="entry name" value="PROKAR_LIPOPROTEIN"/>
    <property type="match status" value="1"/>
</dbReference>
<protein>
    <submittedName>
        <fullName evidence="5">Extracellular solute-binding protein</fullName>
    </submittedName>
</protein>
<evidence type="ECO:0000256" key="2">
    <source>
        <dbReference type="ARBA" id="ARBA00022448"/>
    </source>
</evidence>
<gene>
    <name evidence="5" type="ORF">QJ043_06840</name>
</gene>
<dbReference type="PROSITE" id="PS51318">
    <property type="entry name" value="TAT"/>
    <property type="match status" value="1"/>
</dbReference>
<dbReference type="Gene3D" id="3.40.190.10">
    <property type="entry name" value="Periplasmic binding protein-like II"/>
    <property type="match status" value="2"/>
</dbReference>
<evidence type="ECO:0000313" key="5">
    <source>
        <dbReference type="EMBL" id="MDJ1129790.1"/>
    </source>
</evidence>
<comment type="caution">
    <text evidence="5">The sequence shown here is derived from an EMBL/GenBank/DDBJ whole genome shotgun (WGS) entry which is preliminary data.</text>
</comment>
<dbReference type="PANTHER" id="PTHR43649">
    <property type="entry name" value="ARABINOSE-BINDING PROTEIN-RELATED"/>
    <property type="match status" value="1"/>
</dbReference>
<evidence type="ECO:0000256" key="3">
    <source>
        <dbReference type="ARBA" id="ARBA00022729"/>
    </source>
</evidence>
<accession>A0ABT6ZL82</accession>
<dbReference type="SUPFAM" id="SSF53850">
    <property type="entry name" value="Periplasmic binding protein-like II"/>
    <property type="match status" value="1"/>
</dbReference>
<dbReference type="PANTHER" id="PTHR43649:SF34">
    <property type="entry name" value="ABC TRANSPORTER PERIPLASMIC-BINDING PROTEIN YCJN-RELATED"/>
    <property type="match status" value="1"/>
</dbReference>
<keyword evidence="2" id="KW-0813">Transport</keyword>
<dbReference type="EMBL" id="JASJEX010000003">
    <property type="protein sequence ID" value="MDJ1129790.1"/>
    <property type="molecule type" value="Genomic_DNA"/>
</dbReference>
<feature type="chain" id="PRO_5045918560" evidence="4">
    <location>
        <begin position="22"/>
        <end position="444"/>
    </location>
</feature>
<dbReference type="InterPro" id="IPR006059">
    <property type="entry name" value="SBP"/>
</dbReference>
<keyword evidence="6" id="KW-1185">Reference proteome</keyword>